<dbReference type="Proteomes" id="UP001177003">
    <property type="component" value="Chromosome 8"/>
</dbReference>
<dbReference type="AlphaFoldDB" id="A0AA35ZVW3"/>
<keyword evidence="2" id="KW-1185">Reference proteome</keyword>
<evidence type="ECO:0000313" key="1">
    <source>
        <dbReference type="EMBL" id="CAI9299820.1"/>
    </source>
</evidence>
<name>A0AA35ZVW3_LACSI</name>
<reference evidence="1" key="1">
    <citation type="submission" date="2023-04" db="EMBL/GenBank/DDBJ databases">
        <authorList>
            <person name="Vijverberg K."/>
            <person name="Xiong W."/>
            <person name="Schranz E."/>
        </authorList>
    </citation>
    <scope>NUCLEOTIDE SEQUENCE</scope>
</reference>
<gene>
    <name evidence="1" type="ORF">LSALG_LOCUS38507</name>
</gene>
<accession>A0AA35ZVW3</accession>
<proteinExistence type="predicted"/>
<sequence length="113" mass="13004">MFRLSRGCDRVLTHSKTLNGEISKLHDVSKEIHEILAKQLEEPKVLLQPQITDIQTLLEFEVKKFDESSTTLHKKLDVVAKTNTLLIEDITSFNKDYTITLQDKMEGDTQVFT</sequence>
<evidence type="ECO:0000313" key="2">
    <source>
        <dbReference type="Proteomes" id="UP001177003"/>
    </source>
</evidence>
<protein>
    <submittedName>
        <fullName evidence="1">Uncharacterized protein</fullName>
    </submittedName>
</protein>
<organism evidence="1 2">
    <name type="scientific">Lactuca saligna</name>
    <name type="common">Willowleaf lettuce</name>
    <dbReference type="NCBI Taxonomy" id="75948"/>
    <lineage>
        <taxon>Eukaryota</taxon>
        <taxon>Viridiplantae</taxon>
        <taxon>Streptophyta</taxon>
        <taxon>Embryophyta</taxon>
        <taxon>Tracheophyta</taxon>
        <taxon>Spermatophyta</taxon>
        <taxon>Magnoliopsida</taxon>
        <taxon>eudicotyledons</taxon>
        <taxon>Gunneridae</taxon>
        <taxon>Pentapetalae</taxon>
        <taxon>asterids</taxon>
        <taxon>campanulids</taxon>
        <taxon>Asterales</taxon>
        <taxon>Asteraceae</taxon>
        <taxon>Cichorioideae</taxon>
        <taxon>Cichorieae</taxon>
        <taxon>Lactucinae</taxon>
        <taxon>Lactuca</taxon>
    </lineage>
</organism>
<dbReference type="EMBL" id="OX465084">
    <property type="protein sequence ID" value="CAI9299820.1"/>
    <property type="molecule type" value="Genomic_DNA"/>
</dbReference>